<organism evidence="1 2">
    <name type="scientific">Daphnia magna</name>
    <dbReference type="NCBI Taxonomy" id="35525"/>
    <lineage>
        <taxon>Eukaryota</taxon>
        <taxon>Metazoa</taxon>
        <taxon>Ecdysozoa</taxon>
        <taxon>Arthropoda</taxon>
        <taxon>Crustacea</taxon>
        <taxon>Branchiopoda</taxon>
        <taxon>Diplostraca</taxon>
        <taxon>Cladocera</taxon>
        <taxon>Anomopoda</taxon>
        <taxon>Daphniidae</taxon>
        <taxon>Daphnia</taxon>
    </lineage>
</organism>
<accession>A0A164UYH9</accession>
<sequence length="80" mass="9539">MYMDDIKKNIGKDVIDDTFAERLKIQGNRDRTEDVAAYRQNERKKKNATCYIYFNGSFARNAPTLRVYMRHKSAHRYCQV</sequence>
<name>A0A164UYH9_9CRUS</name>
<proteinExistence type="predicted"/>
<reference evidence="1 2" key="1">
    <citation type="submission" date="2016-03" db="EMBL/GenBank/DDBJ databases">
        <title>EvidentialGene: Evidence-directed Construction of Genes on Genomes.</title>
        <authorList>
            <person name="Gilbert D.G."/>
            <person name="Choi J.-H."/>
            <person name="Mockaitis K."/>
            <person name="Colbourne J."/>
            <person name="Pfrender M."/>
        </authorList>
    </citation>
    <scope>NUCLEOTIDE SEQUENCE [LARGE SCALE GENOMIC DNA]</scope>
    <source>
        <strain evidence="1 2">Xinb3</strain>
        <tissue evidence="1">Complete organism</tissue>
    </source>
</reference>
<protein>
    <submittedName>
        <fullName evidence="1">Uncharacterized protein</fullName>
    </submittedName>
</protein>
<dbReference type="AlphaFoldDB" id="A0A164UYH9"/>
<comment type="caution">
    <text evidence="1">The sequence shown here is derived from an EMBL/GenBank/DDBJ whole genome shotgun (WGS) entry which is preliminary data.</text>
</comment>
<dbReference type="Proteomes" id="UP000076858">
    <property type="component" value="Unassembled WGS sequence"/>
</dbReference>
<keyword evidence="2" id="KW-1185">Reference proteome</keyword>
<evidence type="ECO:0000313" key="1">
    <source>
        <dbReference type="EMBL" id="KZS11793.1"/>
    </source>
</evidence>
<evidence type="ECO:0000313" key="2">
    <source>
        <dbReference type="Proteomes" id="UP000076858"/>
    </source>
</evidence>
<dbReference type="EMBL" id="LRGB01001569">
    <property type="protein sequence ID" value="KZS11793.1"/>
    <property type="molecule type" value="Genomic_DNA"/>
</dbReference>
<gene>
    <name evidence="1" type="ORF">APZ42_023501</name>
</gene>